<dbReference type="PANTHER" id="PTHR30487">
    <property type="entry name" value="TYPE 4 PREPILIN-LIKE PROTEINS LEADER PEPTIDE-PROCESSING ENZYME"/>
    <property type="match status" value="1"/>
</dbReference>
<evidence type="ECO:0000256" key="9">
    <source>
        <dbReference type="RuleBase" id="RU003794"/>
    </source>
</evidence>
<dbReference type="Pfam" id="PF01478">
    <property type="entry name" value="Peptidase_A24"/>
    <property type="match status" value="1"/>
</dbReference>
<dbReference type="InterPro" id="IPR050882">
    <property type="entry name" value="Prepilin_peptidase/N-MTase"/>
</dbReference>
<feature type="transmembrane region" description="Helical" evidence="10">
    <location>
        <begin position="124"/>
        <end position="143"/>
    </location>
</feature>
<dbReference type="EC" id="2.1.1.-" evidence="9"/>
<dbReference type="Pfam" id="PF06750">
    <property type="entry name" value="A24_N_bact"/>
    <property type="match status" value="1"/>
</dbReference>
<sequence>MLVNIIIIFISGLIVGSFLNVCIYRLPRGKNIVWPPSHCPNCDIKIKLYENIPVFSYFFLKGKCSNCAEKISVRYPGVELLTGLLFVLIPAISGFWLWDLRFYFSAIFISFLIINFFSDIETELIPDSPVYIIIFLGLFYGFIKGDMFSSFIGAILGFCLLHTISFLGKFFYKKDVLGDGDIKLAAAFGSFLGWQGLLPALMLGYIIGGAVSIILILTKTKKLKDYIPFAPALTLGTLITLFYGSYIINFYVANFL</sequence>
<evidence type="ECO:0000256" key="2">
    <source>
        <dbReference type="ARBA" id="ARBA00005801"/>
    </source>
</evidence>
<dbReference type="GO" id="GO:0008168">
    <property type="term" value="F:methyltransferase activity"/>
    <property type="evidence" value="ECO:0007669"/>
    <property type="project" value="UniProtKB-KW"/>
</dbReference>
<evidence type="ECO:0000256" key="3">
    <source>
        <dbReference type="ARBA" id="ARBA00022475"/>
    </source>
</evidence>
<dbReference type="AlphaFoldDB" id="A0A1F4STL9"/>
<dbReference type="STRING" id="1802579.A2310_04220"/>
<keyword evidence="9" id="KW-0808">Transferase</keyword>
<feature type="domain" description="Prepilin type IV endopeptidase peptidase" evidence="11">
    <location>
        <begin position="107"/>
        <end position="213"/>
    </location>
</feature>
<keyword evidence="9" id="KW-0645">Protease</keyword>
<evidence type="ECO:0000256" key="10">
    <source>
        <dbReference type="SAM" id="Phobius"/>
    </source>
</evidence>
<dbReference type="GO" id="GO:0032259">
    <property type="term" value="P:methylation"/>
    <property type="evidence" value="ECO:0007669"/>
    <property type="project" value="UniProtKB-KW"/>
</dbReference>
<keyword evidence="9" id="KW-0489">Methyltransferase</keyword>
<dbReference type="EC" id="3.4.23.43" evidence="9"/>
<dbReference type="InterPro" id="IPR014032">
    <property type="entry name" value="Peptidase_A24A_bac"/>
</dbReference>
<protein>
    <recommendedName>
        <fullName evidence="9">Prepilin leader peptidase/N-methyltransferase</fullName>
        <ecNumber evidence="9">2.1.1.-</ecNumber>
        <ecNumber evidence="9">3.4.23.43</ecNumber>
    </recommendedName>
</protein>
<dbReference type="InterPro" id="IPR010627">
    <property type="entry name" value="Prepilin_pept_A24_N"/>
</dbReference>
<keyword evidence="9" id="KW-0378">Hydrolase</keyword>
<dbReference type="InterPro" id="IPR000045">
    <property type="entry name" value="Prepilin_IV_endopep_pep"/>
</dbReference>
<keyword evidence="4" id="KW-0997">Cell inner membrane</keyword>
<evidence type="ECO:0000259" key="12">
    <source>
        <dbReference type="Pfam" id="PF06750"/>
    </source>
</evidence>
<organism evidence="13 14">
    <name type="scientific">candidate division WOR-1 bacterium RIFOXYB2_FULL_37_13</name>
    <dbReference type="NCBI Taxonomy" id="1802579"/>
    <lineage>
        <taxon>Bacteria</taxon>
        <taxon>Bacillati</taxon>
        <taxon>Saganbacteria</taxon>
    </lineage>
</organism>
<dbReference type="GO" id="GO:0006465">
    <property type="term" value="P:signal peptide processing"/>
    <property type="evidence" value="ECO:0007669"/>
    <property type="project" value="TreeGrafter"/>
</dbReference>
<dbReference type="GO" id="GO:0004190">
    <property type="term" value="F:aspartic-type endopeptidase activity"/>
    <property type="evidence" value="ECO:0007669"/>
    <property type="project" value="UniProtKB-EC"/>
</dbReference>
<evidence type="ECO:0000256" key="7">
    <source>
        <dbReference type="ARBA" id="ARBA00023136"/>
    </source>
</evidence>
<accession>A0A1F4STL9</accession>
<dbReference type="PANTHER" id="PTHR30487:SF0">
    <property type="entry name" value="PREPILIN LEADER PEPTIDASE_N-METHYLTRANSFERASE-RELATED"/>
    <property type="match status" value="1"/>
</dbReference>
<comment type="catalytic activity">
    <reaction evidence="9">
        <text>Typically cleaves a -Gly-|-Phe- bond to release an N-terminal, basic peptide of 5-8 residues from type IV prepilin, and then N-methylates the new N-terminal amino group, the methyl donor being S-adenosyl-L-methionine.</text>
        <dbReference type="EC" id="3.4.23.43"/>
    </reaction>
</comment>
<keyword evidence="6 10" id="KW-1133">Transmembrane helix</keyword>
<dbReference type="GO" id="GO:0005886">
    <property type="term" value="C:plasma membrane"/>
    <property type="evidence" value="ECO:0007669"/>
    <property type="project" value="UniProtKB-SubCell"/>
</dbReference>
<feature type="domain" description="Prepilin peptidase A24 N-terminal" evidence="12">
    <location>
        <begin position="10"/>
        <end position="89"/>
    </location>
</feature>
<dbReference type="Proteomes" id="UP000178417">
    <property type="component" value="Unassembled WGS sequence"/>
</dbReference>
<feature type="transmembrane region" description="Helical" evidence="10">
    <location>
        <begin position="149"/>
        <end position="172"/>
    </location>
</feature>
<comment type="subcellular location">
    <subcellularLocation>
        <location evidence="1">Cell inner membrane</location>
        <topology evidence="1">Multi-pass membrane protein</topology>
    </subcellularLocation>
    <subcellularLocation>
        <location evidence="9">Cell membrane</location>
        <topology evidence="9">Multi-pass membrane protein</topology>
    </subcellularLocation>
</comment>
<feature type="transmembrane region" description="Helical" evidence="10">
    <location>
        <begin position="184"/>
        <end position="217"/>
    </location>
</feature>
<evidence type="ECO:0000259" key="11">
    <source>
        <dbReference type="Pfam" id="PF01478"/>
    </source>
</evidence>
<feature type="transmembrane region" description="Helical" evidence="10">
    <location>
        <begin position="229"/>
        <end position="252"/>
    </location>
</feature>
<dbReference type="Gene3D" id="1.20.120.1220">
    <property type="match status" value="1"/>
</dbReference>
<proteinExistence type="inferred from homology"/>
<keyword evidence="5 9" id="KW-0812">Transmembrane</keyword>
<name>A0A1F4STL9_UNCSA</name>
<comment type="caution">
    <text evidence="13">The sequence shown here is derived from an EMBL/GenBank/DDBJ whole genome shotgun (WGS) entry which is preliminary data.</text>
</comment>
<evidence type="ECO:0000256" key="5">
    <source>
        <dbReference type="ARBA" id="ARBA00022692"/>
    </source>
</evidence>
<dbReference type="EMBL" id="MEUB01000014">
    <property type="protein sequence ID" value="OGC23804.1"/>
    <property type="molecule type" value="Genomic_DNA"/>
</dbReference>
<feature type="transmembrane region" description="Helical" evidence="10">
    <location>
        <begin position="6"/>
        <end position="26"/>
    </location>
</feature>
<gene>
    <name evidence="13" type="ORF">A2310_04220</name>
</gene>
<keyword evidence="9" id="KW-0511">Multifunctional enzyme</keyword>
<evidence type="ECO:0000256" key="6">
    <source>
        <dbReference type="ARBA" id="ARBA00022989"/>
    </source>
</evidence>
<feature type="transmembrane region" description="Helical" evidence="10">
    <location>
        <begin position="78"/>
        <end position="96"/>
    </location>
</feature>
<evidence type="ECO:0000256" key="1">
    <source>
        <dbReference type="ARBA" id="ARBA00004429"/>
    </source>
</evidence>
<evidence type="ECO:0000313" key="13">
    <source>
        <dbReference type="EMBL" id="OGC23804.1"/>
    </source>
</evidence>
<comment type="function">
    <text evidence="9">Plays an essential role in type IV pili and type II pseudopili formation by proteolytically removing the leader sequence from substrate proteins and subsequently monomethylating the alpha-amino group of the newly exposed N-terminal phenylalanine.</text>
</comment>
<evidence type="ECO:0000256" key="4">
    <source>
        <dbReference type="ARBA" id="ARBA00022519"/>
    </source>
</evidence>
<reference evidence="13 14" key="1">
    <citation type="journal article" date="2016" name="Nat. Commun.">
        <title>Thousands of microbial genomes shed light on interconnected biogeochemical processes in an aquifer system.</title>
        <authorList>
            <person name="Anantharaman K."/>
            <person name="Brown C.T."/>
            <person name="Hug L.A."/>
            <person name="Sharon I."/>
            <person name="Castelle C.J."/>
            <person name="Probst A.J."/>
            <person name="Thomas B.C."/>
            <person name="Singh A."/>
            <person name="Wilkins M.J."/>
            <person name="Karaoz U."/>
            <person name="Brodie E.L."/>
            <person name="Williams K.H."/>
            <person name="Hubbard S.S."/>
            <person name="Banfield J.F."/>
        </authorList>
    </citation>
    <scope>NUCLEOTIDE SEQUENCE [LARGE SCALE GENOMIC DNA]</scope>
</reference>
<dbReference type="PRINTS" id="PR00864">
    <property type="entry name" value="PREPILNPTASE"/>
</dbReference>
<evidence type="ECO:0000256" key="8">
    <source>
        <dbReference type="RuleBase" id="RU003793"/>
    </source>
</evidence>
<evidence type="ECO:0000313" key="14">
    <source>
        <dbReference type="Proteomes" id="UP000178417"/>
    </source>
</evidence>
<comment type="similarity">
    <text evidence="2 8">Belongs to the peptidase A24 family.</text>
</comment>
<keyword evidence="7 10" id="KW-0472">Membrane</keyword>
<keyword evidence="3" id="KW-1003">Cell membrane</keyword>